<proteinExistence type="predicted"/>
<comment type="caution">
    <text evidence="1">The sequence shown here is derived from an EMBL/GenBank/DDBJ whole genome shotgun (WGS) entry which is preliminary data.</text>
</comment>
<accession>A0A7X2CF18</accession>
<dbReference type="RefSeq" id="WP_153381667.1">
    <property type="nucleotide sequence ID" value="NZ_WIVW01000038.1"/>
</dbReference>
<sequence length="737" mass="79136">MAVPEGPTDKRYTGNGVTKIFTIPFLLLTATDLDVYIDGIEISSGFAITNVGNPTSTITFTVAPVDQADIYLQLNVPFERLNDYQENGDFLSSTVNRDFDRIWQALKQLFRWSTRSLRLGNFDVDGAGWYRAKGNGIRDLKDPVEAQDASTKVWTQRYVGDVVGGMTGNPSLASNIFYLGPDGLPYVVQDLSNSTDFQKGASLLGRGVFAVDSVKDLLSMPRDSSQIAIVKSYFLGADLGYGLFRWIPGMPKNLHDGGKVISPTIPWNGALSTHSEFLARTGEVEPNGVGCWVRMTETTFGTHYGMTPSAASAAIQKMLMSGGRKQIPDGVFRMATPIFRDFSANDFFPETGDASLRFTLEGQSISNSILQYAGAGYAMEFTGSKNIPVGQNVHSMLQVSRLALKPADAQSRTCSGIRMINHAYTSLRDLDLEYLDTGLELKSVITCDFERVYVRSCTVGLSINGAGFSMPNANDFRRFTAQSCTYAGVVAARIGGGFHMQGGTIEGNGAMGVPGTGGFIGNIDGVNGSATLSLTNFYFEGNKGDADLLLTNMSPYTVTVVLTNVNFNRVGYLEYTKNNISLNNTGGGKIILVLNGVSFMRGGNYVASASRPYIFHDNACEVINNGVSYRDEIEHNKALTSSPTVSGRVQSSGAALSLPVGISSVRLSIGVYEITSTVGWGINANGYVATAVSTESAGGIKVERVTQSSSTTFSVILTNTSGSLSDGAFNFTSTRMS</sequence>
<dbReference type="Proteomes" id="UP000437970">
    <property type="component" value="Unassembled WGS sequence"/>
</dbReference>
<organism evidence="1 2">
    <name type="scientific">Pseudomonas helleri</name>
    <dbReference type="NCBI Taxonomy" id="1608996"/>
    <lineage>
        <taxon>Bacteria</taxon>
        <taxon>Pseudomonadati</taxon>
        <taxon>Pseudomonadota</taxon>
        <taxon>Gammaproteobacteria</taxon>
        <taxon>Pseudomonadales</taxon>
        <taxon>Pseudomonadaceae</taxon>
        <taxon>Pseudomonas</taxon>
    </lineage>
</organism>
<dbReference type="EMBL" id="WIVW01000038">
    <property type="protein sequence ID" value="MQU28729.1"/>
    <property type="molecule type" value="Genomic_DNA"/>
</dbReference>
<evidence type="ECO:0000313" key="2">
    <source>
        <dbReference type="Proteomes" id="UP000437970"/>
    </source>
</evidence>
<protein>
    <submittedName>
        <fullName evidence="1">Uncharacterized protein</fullName>
    </submittedName>
</protein>
<evidence type="ECO:0000313" key="1">
    <source>
        <dbReference type="EMBL" id="MQU28729.1"/>
    </source>
</evidence>
<gene>
    <name evidence="1" type="ORF">GHO29_19840</name>
</gene>
<reference evidence="1 2" key="1">
    <citation type="submission" date="2019-10" db="EMBL/GenBank/DDBJ databases">
        <title>Evaluation of single-gene subtyping targets for Pseudomonas.</title>
        <authorList>
            <person name="Reichler S.J."/>
            <person name="Orsi R.H."/>
            <person name="Wiedmann M."/>
            <person name="Martin N.H."/>
            <person name="Murphy S.I."/>
        </authorList>
    </citation>
    <scope>NUCLEOTIDE SEQUENCE [LARGE SCALE GENOMIC DNA]</scope>
    <source>
        <strain evidence="1 2">FSL R10-1984</strain>
    </source>
</reference>
<name>A0A7X2CF18_9PSED</name>
<dbReference type="AlphaFoldDB" id="A0A7X2CF18"/>